<reference evidence="1" key="1">
    <citation type="submission" date="2020-07" db="EMBL/GenBank/DDBJ databases">
        <title>Clarias magur genome sequencing, assembly and annotation.</title>
        <authorList>
            <person name="Kushwaha B."/>
            <person name="Kumar R."/>
            <person name="Das P."/>
            <person name="Joshi C.G."/>
            <person name="Kumar D."/>
            <person name="Nagpure N.S."/>
            <person name="Pandey M."/>
            <person name="Agarwal S."/>
            <person name="Srivastava S."/>
            <person name="Singh M."/>
            <person name="Sahoo L."/>
            <person name="Jayasankar P."/>
            <person name="Meher P.K."/>
            <person name="Koringa P.G."/>
            <person name="Iquebal M.A."/>
            <person name="Das S.P."/>
            <person name="Bit A."/>
            <person name="Patnaik S."/>
            <person name="Patel N."/>
            <person name="Shah T.M."/>
            <person name="Hinsu A."/>
            <person name="Jena J.K."/>
        </authorList>
    </citation>
    <scope>NUCLEOTIDE SEQUENCE</scope>
    <source>
        <strain evidence="1">CIFAMagur01</strain>
        <tissue evidence="1">Testis</tissue>
    </source>
</reference>
<accession>A0A8J4XH45</accession>
<dbReference type="AlphaFoldDB" id="A0A8J4XH45"/>
<evidence type="ECO:0000313" key="1">
    <source>
        <dbReference type="EMBL" id="KAF5909994.1"/>
    </source>
</evidence>
<evidence type="ECO:0000313" key="2">
    <source>
        <dbReference type="Proteomes" id="UP000727407"/>
    </source>
</evidence>
<feature type="non-terminal residue" evidence="1">
    <location>
        <position position="1"/>
    </location>
</feature>
<dbReference type="Proteomes" id="UP000727407">
    <property type="component" value="Unassembled WGS sequence"/>
</dbReference>
<keyword evidence="2" id="KW-1185">Reference proteome</keyword>
<gene>
    <name evidence="1" type="ORF">DAT39_000367</name>
</gene>
<dbReference type="EMBL" id="QNUK01000001">
    <property type="protein sequence ID" value="KAF5909994.1"/>
    <property type="molecule type" value="Genomic_DNA"/>
</dbReference>
<organism evidence="1 2">
    <name type="scientific">Clarias magur</name>
    <name type="common">Asian catfish</name>
    <name type="synonym">Macropteronotus magur</name>
    <dbReference type="NCBI Taxonomy" id="1594786"/>
    <lineage>
        <taxon>Eukaryota</taxon>
        <taxon>Metazoa</taxon>
        <taxon>Chordata</taxon>
        <taxon>Craniata</taxon>
        <taxon>Vertebrata</taxon>
        <taxon>Euteleostomi</taxon>
        <taxon>Actinopterygii</taxon>
        <taxon>Neopterygii</taxon>
        <taxon>Teleostei</taxon>
        <taxon>Ostariophysi</taxon>
        <taxon>Siluriformes</taxon>
        <taxon>Clariidae</taxon>
        <taxon>Clarias</taxon>
    </lineage>
</organism>
<protein>
    <submittedName>
        <fullName evidence="1">Uncharacterized protein</fullName>
    </submittedName>
</protein>
<proteinExistence type="predicted"/>
<comment type="caution">
    <text evidence="1">The sequence shown here is derived from an EMBL/GenBank/DDBJ whole genome shotgun (WGS) entry which is preliminary data.</text>
</comment>
<name>A0A8J4XH45_CLAMG</name>
<sequence length="80" mass="9230">GTGSQTSFHGRAGCHTQRGASWFNKVCGSWLDAQYHMTNKLTERVLRIQERLLVVFQFPKSCSQIRTRCRHAVWKMGFIS</sequence>